<dbReference type="PANTHER" id="PTHR22761:SF5">
    <property type="entry name" value="CHARGED MULTIVESICULAR BODY PROTEIN 6"/>
    <property type="match status" value="1"/>
</dbReference>
<evidence type="ECO:0000256" key="2">
    <source>
        <dbReference type="ARBA" id="ARBA00006190"/>
    </source>
</evidence>
<comment type="subcellular location">
    <subcellularLocation>
        <location evidence="1">Endosome membrane</location>
    </subcellularLocation>
</comment>
<feature type="compositionally biased region" description="Basic and acidic residues" evidence="7">
    <location>
        <begin position="167"/>
        <end position="188"/>
    </location>
</feature>
<dbReference type="PANTHER" id="PTHR22761">
    <property type="entry name" value="CHARGED MULTIVESICULAR BODY PROTEIN"/>
    <property type="match status" value="1"/>
</dbReference>
<accession>S3CQF1</accession>
<dbReference type="Pfam" id="PF03357">
    <property type="entry name" value="Snf7"/>
    <property type="match status" value="1"/>
</dbReference>
<evidence type="ECO:0000256" key="7">
    <source>
        <dbReference type="SAM" id="MobiDB-lite"/>
    </source>
</evidence>
<dbReference type="GO" id="GO:0000815">
    <property type="term" value="C:ESCRT III complex"/>
    <property type="evidence" value="ECO:0007669"/>
    <property type="project" value="TreeGrafter"/>
</dbReference>
<dbReference type="RefSeq" id="XP_008086519.1">
    <property type="nucleotide sequence ID" value="XM_008088328.1"/>
</dbReference>
<proteinExistence type="inferred from homology"/>
<dbReference type="GO" id="GO:0006900">
    <property type="term" value="P:vesicle budding from membrane"/>
    <property type="evidence" value="ECO:0007669"/>
    <property type="project" value="TreeGrafter"/>
</dbReference>
<evidence type="ECO:0000313" key="9">
    <source>
        <dbReference type="Proteomes" id="UP000016922"/>
    </source>
</evidence>
<dbReference type="OMA" id="MMSNQDE"/>
<reference evidence="8 9" key="1">
    <citation type="journal article" date="2013" name="BMC Genomics">
        <title>Genomics-driven discovery of the pneumocandin biosynthetic gene cluster in the fungus Glarea lozoyensis.</title>
        <authorList>
            <person name="Chen L."/>
            <person name="Yue Q."/>
            <person name="Zhang X."/>
            <person name="Xiang M."/>
            <person name="Wang C."/>
            <person name="Li S."/>
            <person name="Che Y."/>
            <person name="Ortiz-Lopez F.J."/>
            <person name="Bills G.F."/>
            <person name="Liu X."/>
            <person name="An Z."/>
        </authorList>
    </citation>
    <scope>NUCLEOTIDE SEQUENCE [LARGE SCALE GENOMIC DNA]</scope>
    <source>
        <strain evidence="9">ATCC 20868 / MF5171</strain>
    </source>
</reference>
<dbReference type="GO" id="GO:0032511">
    <property type="term" value="P:late endosome to vacuole transport via multivesicular body sorting pathway"/>
    <property type="evidence" value="ECO:0007669"/>
    <property type="project" value="TreeGrafter"/>
</dbReference>
<keyword evidence="5" id="KW-0653">Protein transport</keyword>
<evidence type="ECO:0000313" key="8">
    <source>
        <dbReference type="EMBL" id="EPE27329.1"/>
    </source>
</evidence>
<dbReference type="GeneID" id="19462299"/>
<sequence length="188" mass="21271">MGNNSSTHKISAQDKAILDMKNQRDKLHQYQRRITVLTDRETSIARQMLAAGDKKRALLALRRKKYQESLLAKTDKQLEQLEQLTSSVEFALVQKDVVFGLEQGTSVLKEIHREMGGEVSDMLGGKISNQDEDEVEDELAALEMEVVGRVEADVQPVLPEVPTSKLPSKERAKVRQREQEEERTAMLA</sequence>
<keyword evidence="9" id="KW-1185">Reference proteome</keyword>
<evidence type="ECO:0000256" key="6">
    <source>
        <dbReference type="ARBA" id="ARBA00023136"/>
    </source>
</evidence>
<evidence type="ECO:0000256" key="3">
    <source>
        <dbReference type="ARBA" id="ARBA00022448"/>
    </source>
</evidence>
<dbReference type="Proteomes" id="UP000016922">
    <property type="component" value="Unassembled WGS sequence"/>
</dbReference>
<keyword evidence="6" id="KW-0472">Membrane</keyword>
<dbReference type="KEGG" id="glz:GLAREA_03244"/>
<name>S3CQF1_GLAL2</name>
<evidence type="ECO:0000256" key="1">
    <source>
        <dbReference type="ARBA" id="ARBA00004608"/>
    </source>
</evidence>
<keyword evidence="3" id="KW-0813">Transport</keyword>
<organism evidence="8 9">
    <name type="scientific">Glarea lozoyensis (strain ATCC 20868 / MF5171)</name>
    <dbReference type="NCBI Taxonomy" id="1116229"/>
    <lineage>
        <taxon>Eukaryota</taxon>
        <taxon>Fungi</taxon>
        <taxon>Dikarya</taxon>
        <taxon>Ascomycota</taxon>
        <taxon>Pezizomycotina</taxon>
        <taxon>Leotiomycetes</taxon>
        <taxon>Helotiales</taxon>
        <taxon>Helotiaceae</taxon>
        <taxon>Glarea</taxon>
    </lineage>
</organism>
<dbReference type="AlphaFoldDB" id="S3CQF1"/>
<dbReference type="EMBL" id="KE145370">
    <property type="protein sequence ID" value="EPE27329.1"/>
    <property type="molecule type" value="Genomic_DNA"/>
</dbReference>
<dbReference type="eggNOG" id="KOG2910">
    <property type="taxonomic scope" value="Eukaryota"/>
</dbReference>
<evidence type="ECO:0000256" key="4">
    <source>
        <dbReference type="ARBA" id="ARBA00022753"/>
    </source>
</evidence>
<dbReference type="HOGENOM" id="CLU_086201_0_1_1"/>
<dbReference type="GO" id="GO:0005771">
    <property type="term" value="C:multivesicular body"/>
    <property type="evidence" value="ECO:0007669"/>
    <property type="project" value="TreeGrafter"/>
</dbReference>
<comment type="similarity">
    <text evidence="2">Belongs to the SNF7 family.</text>
</comment>
<dbReference type="STRING" id="1116229.S3CQF1"/>
<dbReference type="InterPro" id="IPR005024">
    <property type="entry name" value="Snf7_fam"/>
</dbReference>
<evidence type="ECO:0000256" key="5">
    <source>
        <dbReference type="ARBA" id="ARBA00022927"/>
    </source>
</evidence>
<dbReference type="Gene3D" id="1.10.287.1060">
    <property type="entry name" value="ESAT-6-like"/>
    <property type="match status" value="1"/>
</dbReference>
<keyword evidence="4" id="KW-0967">Endosome</keyword>
<feature type="region of interest" description="Disordered" evidence="7">
    <location>
        <begin position="158"/>
        <end position="188"/>
    </location>
</feature>
<gene>
    <name evidence="8" type="ORF">GLAREA_03244</name>
</gene>
<protein>
    <submittedName>
        <fullName evidence="8">SNF7 family protein</fullName>
    </submittedName>
</protein>
<dbReference type="OrthoDB" id="441172at2759"/>
<dbReference type="GO" id="GO:0015031">
    <property type="term" value="P:protein transport"/>
    <property type="evidence" value="ECO:0007669"/>
    <property type="project" value="UniProtKB-KW"/>
</dbReference>